<evidence type="ECO:0000313" key="2">
    <source>
        <dbReference type="Proteomes" id="UP001181347"/>
    </source>
</evidence>
<dbReference type="EMBL" id="JAWDES010000004">
    <property type="protein sequence ID" value="MDU0259421.1"/>
    <property type="molecule type" value="Genomic_DNA"/>
</dbReference>
<dbReference type="AlphaFoldDB" id="A0AAE4LKH7"/>
<sequence length="268" mass="30060">MNGRNLFTTAELVTIRELLKRLRNVSKTQQKGIRDSLRKIGFYISDYNLPKCTVDDFDALIKSGLIKVVASEIASHITVPSKTIQQKNKSQTQVSNSDTIATINFKTIENLQQAGFTGFIPIAHLWRDCSAIPRIKGVYMVVRTTTVAPEFLEQGTGGYFQDKSPNVPLDILRANWVNDACVIYIGKAGGASSSTTLRSRLKQYLQFGQGKAVGHRGGRYIWQLKDAADLLFCWMPLFSDDPTDVETNLIRTFKGRYNGMRPFANLKK</sequence>
<name>A0AAE4LKH7_9BACT</name>
<comment type="caution">
    <text evidence="1">The sequence shown here is derived from an EMBL/GenBank/DDBJ whole genome shotgun (WGS) entry which is preliminary data.</text>
</comment>
<proteinExistence type="predicted"/>
<dbReference type="RefSeq" id="WP_022044424.1">
    <property type="nucleotide sequence ID" value="NZ_BAAFKU010000013.1"/>
</dbReference>
<organism evidence="1 2">
    <name type="scientific">Alistipes finegoldii</name>
    <dbReference type="NCBI Taxonomy" id="214856"/>
    <lineage>
        <taxon>Bacteria</taxon>
        <taxon>Pseudomonadati</taxon>
        <taxon>Bacteroidota</taxon>
        <taxon>Bacteroidia</taxon>
        <taxon>Bacteroidales</taxon>
        <taxon>Rikenellaceae</taxon>
        <taxon>Alistipes</taxon>
    </lineage>
</organism>
<protein>
    <submittedName>
        <fullName evidence="1">GIY-YIG nuclease family protein</fullName>
    </submittedName>
</protein>
<gene>
    <name evidence="1" type="ORF">RVH17_04710</name>
</gene>
<dbReference type="Proteomes" id="UP001181347">
    <property type="component" value="Unassembled WGS sequence"/>
</dbReference>
<evidence type="ECO:0000313" key="1">
    <source>
        <dbReference type="EMBL" id="MDU0259421.1"/>
    </source>
</evidence>
<accession>A0AAE4LKH7</accession>
<reference evidence="1" key="1">
    <citation type="submission" date="2023-10" db="EMBL/GenBank/DDBJ databases">
        <title>Genome Sequence of the Bacteria from From Gut Wall in Crohn's Disease.</title>
        <authorList>
            <person name="Rodriguez-Palacios A."/>
        </authorList>
    </citation>
    <scope>NUCLEOTIDE SEQUENCE</scope>
    <source>
        <strain evidence="1">CavFT-hAR58</strain>
    </source>
</reference>